<gene>
    <name evidence="2" type="ORF">SNEC2469_LOCUS15500</name>
</gene>
<sequence>MKRPSALQELQDNIHKSTAEPAEDHQHRDKGKAIKYNRQKSDLPPYIVSLIEEETKKSSSPRAAKTNLINKLYRKEADGSFSLQLSDPTFVEAQKIFNRKYKRTEDEAIPESLMVGLYFHGDRGSFDSALKKGEVFKVTEEGSDVDFYAFRKFVVGQEHGKETVHETNARKKISMQDLDSLKCAFRSLKWSFNFEKVDSTVDESGSLSDDSLKLLKQATTALEKLSKESRNLINTWSGGKEPLKELKAAYSKSLVISSKLSHLQDLGSFADGTPVTKNNWKRRLIPLALHGDGVPITGLGKSWVQTVTNFAWYSLLTMSTSTADSLFFVYALVDKMRVDAKDLTGTAHFVFNLLRWSFQALFDGVWPSADHLGRVYEPGSIEGKKAGKPLAEGYGAVLFSVVGDLDYYATILDVARSTSVTAPCSRCRATKYGDMSWQDFRPTATWMSSAYSPAAWKALPAAGKSTCPLFHMPWTSICNLGYDYMHCKYLGVDRILYSSILYLLVFHVLAFGSPEANMSWLWSEIQRHYKAFEVHARFQYLNRISMFYRAQKKSLSLRGKAAENRSLARPLLAIWAARMTAGIDLHRKLHLLLKLNWKLEELLEVNKFEFAFAEADANAFRDAMTGFLLLQKELSQHFSDHDPKLFNYTEKSHFLQHLGLEARFINPRMIWCFSGEDMQRRVQKVTAACARGQRPGQTEVKMCQRYRIALHLQFRKHGE</sequence>
<protein>
    <submittedName>
        <fullName evidence="2">Uncharacterized protein</fullName>
    </submittedName>
</protein>
<dbReference type="OrthoDB" id="440066at2759"/>
<evidence type="ECO:0000313" key="3">
    <source>
        <dbReference type="Proteomes" id="UP000601435"/>
    </source>
</evidence>
<name>A0A812TUT4_9DINO</name>
<feature type="compositionally biased region" description="Basic and acidic residues" evidence="1">
    <location>
        <begin position="12"/>
        <end position="27"/>
    </location>
</feature>
<comment type="caution">
    <text evidence="2">The sequence shown here is derived from an EMBL/GenBank/DDBJ whole genome shotgun (WGS) entry which is preliminary data.</text>
</comment>
<dbReference type="EMBL" id="CAJNJA010025177">
    <property type="protein sequence ID" value="CAE7538508.1"/>
    <property type="molecule type" value="Genomic_DNA"/>
</dbReference>
<organism evidence="2 3">
    <name type="scientific">Symbiodinium necroappetens</name>
    <dbReference type="NCBI Taxonomy" id="1628268"/>
    <lineage>
        <taxon>Eukaryota</taxon>
        <taxon>Sar</taxon>
        <taxon>Alveolata</taxon>
        <taxon>Dinophyceae</taxon>
        <taxon>Suessiales</taxon>
        <taxon>Symbiodiniaceae</taxon>
        <taxon>Symbiodinium</taxon>
    </lineage>
</organism>
<feature type="region of interest" description="Disordered" evidence="1">
    <location>
        <begin position="1"/>
        <end position="38"/>
    </location>
</feature>
<reference evidence="2" key="1">
    <citation type="submission" date="2021-02" db="EMBL/GenBank/DDBJ databases">
        <authorList>
            <person name="Dougan E. K."/>
            <person name="Rhodes N."/>
            <person name="Thang M."/>
            <person name="Chan C."/>
        </authorList>
    </citation>
    <scope>NUCLEOTIDE SEQUENCE</scope>
</reference>
<evidence type="ECO:0000256" key="1">
    <source>
        <dbReference type="SAM" id="MobiDB-lite"/>
    </source>
</evidence>
<dbReference type="Proteomes" id="UP000601435">
    <property type="component" value="Unassembled WGS sequence"/>
</dbReference>
<accession>A0A812TUT4</accession>
<evidence type="ECO:0000313" key="2">
    <source>
        <dbReference type="EMBL" id="CAE7538508.1"/>
    </source>
</evidence>
<feature type="compositionally biased region" description="Basic residues" evidence="1">
    <location>
        <begin position="28"/>
        <end position="38"/>
    </location>
</feature>
<keyword evidence="3" id="KW-1185">Reference proteome</keyword>
<proteinExistence type="predicted"/>
<dbReference type="AlphaFoldDB" id="A0A812TUT4"/>